<organism evidence="2 3">
    <name type="scientific">Lachancea fermentati</name>
    <name type="common">Zygosaccharomyces fermentati</name>
    <dbReference type="NCBI Taxonomy" id="4955"/>
    <lineage>
        <taxon>Eukaryota</taxon>
        <taxon>Fungi</taxon>
        <taxon>Dikarya</taxon>
        <taxon>Ascomycota</taxon>
        <taxon>Saccharomycotina</taxon>
        <taxon>Saccharomycetes</taxon>
        <taxon>Saccharomycetales</taxon>
        <taxon>Saccharomycetaceae</taxon>
        <taxon>Lachancea</taxon>
    </lineage>
</organism>
<dbReference type="Proteomes" id="UP000190831">
    <property type="component" value="Chromosome A"/>
</dbReference>
<protein>
    <submittedName>
        <fullName evidence="2">LAFE_0A05446g1_1</fullName>
    </submittedName>
</protein>
<proteinExistence type="predicted"/>
<accession>A0A1G4M6T8</accession>
<reference evidence="2 3" key="1">
    <citation type="submission" date="2016-03" db="EMBL/GenBank/DDBJ databases">
        <authorList>
            <person name="Devillers H."/>
        </authorList>
    </citation>
    <scope>NUCLEOTIDE SEQUENCE [LARGE SCALE GENOMIC DNA]</scope>
    <source>
        <strain evidence="2">CBS 6772</strain>
    </source>
</reference>
<feature type="region of interest" description="Disordered" evidence="1">
    <location>
        <begin position="224"/>
        <end position="247"/>
    </location>
</feature>
<evidence type="ECO:0000313" key="2">
    <source>
        <dbReference type="EMBL" id="SCV99542.1"/>
    </source>
</evidence>
<gene>
    <name evidence="2" type="ORF">LAFE_0A05446G</name>
</gene>
<name>A0A1G4M6T8_LACFM</name>
<evidence type="ECO:0000313" key="3">
    <source>
        <dbReference type="Proteomes" id="UP000190831"/>
    </source>
</evidence>
<evidence type="ECO:0000256" key="1">
    <source>
        <dbReference type="SAM" id="MobiDB-lite"/>
    </source>
</evidence>
<keyword evidence="3" id="KW-1185">Reference proteome</keyword>
<dbReference type="EMBL" id="LT598487">
    <property type="protein sequence ID" value="SCV99542.1"/>
    <property type="molecule type" value="Genomic_DNA"/>
</dbReference>
<dbReference type="AlphaFoldDB" id="A0A1G4M6T8"/>
<sequence>MWMWSLGCSIAHGSLQERWAPRDLVGAGHCRTHAVHCRIHYTTLRYTTLHCTTRHYTTLHDTPQTLHDTPQTPHPPATCSARAFASAPPQARRRAGRAPCGMRTELQICPSEKPVRCWGIGFSARIKVLLGIATGGGEGWAVETEWWLVIDDSVDCGAVGRWRLLSRSANVGLAVEMRRFTRCPLSVAHCAGLALELHECARMCTFVLGAHSCSWRRESSEAARDGRKAGGGGSARRETTGASRAARSRCVRDASQCVARCVGRSAGAPPKTTRAGDAARGSESRRVVPGAWVGIYSRCLRQGPEPESVAVRGRRMRRAG</sequence>